<proteinExistence type="predicted"/>
<evidence type="ECO:0000313" key="2">
    <source>
        <dbReference type="Proteomes" id="UP000708148"/>
    </source>
</evidence>
<gene>
    <name evidence="1" type="ORF">OSTQU699_LOCUS3216</name>
</gene>
<dbReference type="AlphaFoldDB" id="A0A8S1IW02"/>
<name>A0A8S1IW02_9CHLO</name>
<organism evidence="1 2">
    <name type="scientific">Ostreobium quekettii</name>
    <dbReference type="NCBI Taxonomy" id="121088"/>
    <lineage>
        <taxon>Eukaryota</taxon>
        <taxon>Viridiplantae</taxon>
        <taxon>Chlorophyta</taxon>
        <taxon>core chlorophytes</taxon>
        <taxon>Ulvophyceae</taxon>
        <taxon>TCBD clade</taxon>
        <taxon>Bryopsidales</taxon>
        <taxon>Ostreobineae</taxon>
        <taxon>Ostreobiaceae</taxon>
        <taxon>Ostreobium</taxon>
    </lineage>
</organism>
<keyword evidence="2" id="KW-1185">Reference proteome</keyword>
<comment type="caution">
    <text evidence="1">The sequence shown here is derived from an EMBL/GenBank/DDBJ whole genome shotgun (WGS) entry which is preliminary data.</text>
</comment>
<accession>A0A8S1IW02</accession>
<dbReference type="Proteomes" id="UP000708148">
    <property type="component" value="Unassembled WGS sequence"/>
</dbReference>
<dbReference type="EMBL" id="CAJHUC010000720">
    <property type="protein sequence ID" value="CAD7697855.1"/>
    <property type="molecule type" value="Genomic_DNA"/>
</dbReference>
<evidence type="ECO:0000313" key="1">
    <source>
        <dbReference type="EMBL" id="CAD7697855.1"/>
    </source>
</evidence>
<sequence>MASVGPPNSGVVNPRHRFLARRHPWVAAGGRSGRNWRGRKAGGRCCGPSRAVGSGHAHPFDSEPLIKRFPSVEGLPLSLYTPYDGLPMDGEVGGHPGLLIGRNGTSKGEGCFQRPWTLCWCAQRGASLPSSPETCLQGIAVVVPVDHVS</sequence>
<protein>
    <submittedName>
        <fullName evidence="1">Uncharacterized protein</fullName>
    </submittedName>
</protein>
<reference evidence="1" key="1">
    <citation type="submission" date="2020-12" db="EMBL/GenBank/DDBJ databases">
        <authorList>
            <person name="Iha C."/>
        </authorList>
    </citation>
    <scope>NUCLEOTIDE SEQUENCE</scope>
</reference>